<keyword evidence="2" id="KW-1185">Reference proteome</keyword>
<name>A0A5B2VNP3_9BACT</name>
<evidence type="ECO:0000313" key="1">
    <source>
        <dbReference type="EMBL" id="KAA2240721.1"/>
    </source>
</evidence>
<comment type="caution">
    <text evidence="1">The sequence shown here is derived from an EMBL/GenBank/DDBJ whole genome shotgun (WGS) entry which is preliminary data.</text>
</comment>
<accession>A0A5B2VNP3</accession>
<dbReference type="EMBL" id="VUOC01000004">
    <property type="protein sequence ID" value="KAA2240721.1"/>
    <property type="molecule type" value="Genomic_DNA"/>
</dbReference>
<gene>
    <name evidence="1" type="ORF">F0L74_31765</name>
</gene>
<proteinExistence type="predicted"/>
<dbReference type="AlphaFoldDB" id="A0A5B2VNP3"/>
<reference evidence="1 2" key="1">
    <citation type="submission" date="2019-09" db="EMBL/GenBank/DDBJ databases">
        <title>Chitinophaga ginsengihumi sp. nov., isolated from soil of ginseng rhizosphere.</title>
        <authorList>
            <person name="Lee J."/>
        </authorList>
    </citation>
    <scope>NUCLEOTIDE SEQUENCE [LARGE SCALE GENOMIC DNA]</scope>
    <source>
        <strain evidence="1 2">BN140078</strain>
    </source>
</reference>
<evidence type="ECO:0008006" key="3">
    <source>
        <dbReference type="Google" id="ProtNLM"/>
    </source>
</evidence>
<organism evidence="1 2">
    <name type="scientific">Chitinophaga agrisoli</name>
    <dbReference type="NCBI Taxonomy" id="2607653"/>
    <lineage>
        <taxon>Bacteria</taxon>
        <taxon>Pseudomonadati</taxon>
        <taxon>Bacteroidota</taxon>
        <taxon>Chitinophagia</taxon>
        <taxon>Chitinophagales</taxon>
        <taxon>Chitinophagaceae</taxon>
        <taxon>Chitinophaga</taxon>
    </lineage>
</organism>
<dbReference type="PROSITE" id="PS51257">
    <property type="entry name" value="PROKAR_LIPOPROTEIN"/>
    <property type="match status" value="1"/>
</dbReference>
<sequence length="247" mass="28517">MKIFPLLYSILLTSACHTPPGNSQQQADDKTPAPDSSITIPFTDSDSITFSKENMQEVIAFYPELYEEMPDPPDITWARSLHGAETPESGASILFASLAGQDDYYILYGWFLQKHNTGQELKGKRDTLIGIFRNINFVFDYLNNGGTYFGHQFKRIVGYAEYGVYEYRTRNVWFKEPYDVGPQKQCYLAALRQRIADDINAGRDDYSPERLEERRQQISVFVAALDSLITDHFYLRQAQAFQYSHYY</sequence>
<dbReference type="RefSeq" id="WP_149841898.1">
    <property type="nucleotide sequence ID" value="NZ_VUOC01000004.1"/>
</dbReference>
<protein>
    <recommendedName>
        <fullName evidence="3">Lipoprotein</fullName>
    </recommendedName>
</protein>
<reference evidence="1 2" key="2">
    <citation type="submission" date="2019-09" db="EMBL/GenBank/DDBJ databases">
        <authorList>
            <person name="Jin C."/>
        </authorList>
    </citation>
    <scope>NUCLEOTIDE SEQUENCE [LARGE SCALE GENOMIC DNA]</scope>
    <source>
        <strain evidence="1 2">BN140078</strain>
    </source>
</reference>
<dbReference type="Proteomes" id="UP000324611">
    <property type="component" value="Unassembled WGS sequence"/>
</dbReference>
<evidence type="ECO:0000313" key="2">
    <source>
        <dbReference type="Proteomes" id="UP000324611"/>
    </source>
</evidence>